<dbReference type="SMART" id="SM00292">
    <property type="entry name" value="BRCT"/>
    <property type="match status" value="3"/>
</dbReference>
<feature type="compositionally biased region" description="Polar residues" evidence="2">
    <location>
        <begin position="604"/>
        <end position="613"/>
    </location>
</feature>
<evidence type="ECO:0000256" key="2">
    <source>
        <dbReference type="SAM" id="MobiDB-lite"/>
    </source>
</evidence>
<keyword evidence="5" id="KW-1185">Reference proteome</keyword>
<dbReference type="STRING" id="91928.A0A0D2B022"/>
<dbReference type="HOGENOM" id="CLU_009893_1_1_1"/>
<dbReference type="EMBL" id="KN847498">
    <property type="protein sequence ID" value="KIW12005.1"/>
    <property type="molecule type" value="Genomic_DNA"/>
</dbReference>
<feature type="region of interest" description="Disordered" evidence="2">
    <location>
        <begin position="495"/>
        <end position="648"/>
    </location>
</feature>
<dbReference type="SUPFAM" id="SSF52113">
    <property type="entry name" value="BRCT domain"/>
    <property type="match status" value="4"/>
</dbReference>
<dbReference type="GO" id="GO:0007095">
    <property type="term" value="P:mitotic G2 DNA damage checkpoint signaling"/>
    <property type="evidence" value="ECO:0007669"/>
    <property type="project" value="TreeGrafter"/>
</dbReference>
<evidence type="ECO:0000259" key="3">
    <source>
        <dbReference type="PROSITE" id="PS50172"/>
    </source>
</evidence>
<feature type="domain" description="BRCT" evidence="3">
    <location>
        <begin position="297"/>
        <end position="394"/>
    </location>
</feature>
<dbReference type="Proteomes" id="UP000053328">
    <property type="component" value="Unassembled WGS sequence"/>
</dbReference>
<dbReference type="AlphaFoldDB" id="A0A0D2B022"/>
<feature type="compositionally biased region" description="Basic and acidic residues" evidence="2">
    <location>
        <begin position="522"/>
        <end position="544"/>
    </location>
</feature>
<dbReference type="PROSITE" id="PS50172">
    <property type="entry name" value="BRCT"/>
    <property type="match status" value="4"/>
</dbReference>
<feature type="compositionally biased region" description="Polar residues" evidence="2">
    <location>
        <begin position="704"/>
        <end position="719"/>
    </location>
</feature>
<organism evidence="4 5">
    <name type="scientific">Exophiala spinifera</name>
    <dbReference type="NCBI Taxonomy" id="91928"/>
    <lineage>
        <taxon>Eukaryota</taxon>
        <taxon>Fungi</taxon>
        <taxon>Dikarya</taxon>
        <taxon>Ascomycota</taxon>
        <taxon>Pezizomycotina</taxon>
        <taxon>Eurotiomycetes</taxon>
        <taxon>Chaetothyriomycetidae</taxon>
        <taxon>Chaetothyriales</taxon>
        <taxon>Herpotrichiellaceae</taxon>
        <taxon>Exophiala</taxon>
    </lineage>
</organism>
<dbReference type="Pfam" id="PF00533">
    <property type="entry name" value="BRCT"/>
    <property type="match status" value="1"/>
</dbReference>
<feature type="compositionally biased region" description="Basic and acidic residues" evidence="2">
    <location>
        <begin position="495"/>
        <end position="512"/>
    </location>
</feature>
<feature type="region of interest" description="Disordered" evidence="2">
    <location>
        <begin position="810"/>
        <end position="876"/>
    </location>
</feature>
<feature type="region of interest" description="Disordered" evidence="2">
    <location>
        <begin position="197"/>
        <end position="242"/>
    </location>
</feature>
<feature type="compositionally biased region" description="Basic and acidic residues" evidence="2">
    <location>
        <begin position="575"/>
        <end position="590"/>
    </location>
</feature>
<feature type="region of interest" description="Disordered" evidence="2">
    <location>
        <begin position="697"/>
        <end position="745"/>
    </location>
</feature>
<feature type="domain" description="BRCT" evidence="3">
    <location>
        <begin position="400"/>
        <end position="490"/>
    </location>
</feature>
<dbReference type="GeneID" id="27336362"/>
<dbReference type="VEuPathDB" id="FungiDB:PV08_09279"/>
<name>A0A0D2B022_9EURO</name>
<evidence type="ECO:0000313" key="4">
    <source>
        <dbReference type="EMBL" id="KIW12005.1"/>
    </source>
</evidence>
<proteinExistence type="predicted"/>
<dbReference type="RefSeq" id="XP_016232221.1">
    <property type="nucleotide sequence ID" value="XM_016383598.1"/>
</dbReference>
<dbReference type="PANTHER" id="PTHR13561">
    <property type="entry name" value="DNA REPLICATION REGULATOR DPB11-RELATED"/>
    <property type="match status" value="1"/>
</dbReference>
<dbReference type="InterPro" id="IPR001357">
    <property type="entry name" value="BRCT_dom"/>
</dbReference>
<keyword evidence="1" id="KW-0677">Repeat</keyword>
<feature type="domain" description="BRCT" evidence="3">
    <location>
        <begin position="101"/>
        <end position="190"/>
    </location>
</feature>
<dbReference type="GO" id="GO:0033314">
    <property type="term" value="P:mitotic DNA replication checkpoint signaling"/>
    <property type="evidence" value="ECO:0007669"/>
    <property type="project" value="TreeGrafter"/>
</dbReference>
<dbReference type="Gene3D" id="3.40.50.10190">
    <property type="entry name" value="BRCT domain"/>
    <property type="match status" value="4"/>
</dbReference>
<feature type="domain" description="BRCT" evidence="3">
    <location>
        <begin position="6"/>
        <end position="79"/>
    </location>
</feature>
<dbReference type="CDD" id="cd17731">
    <property type="entry name" value="BRCT_TopBP1_rpt2_like"/>
    <property type="match status" value="1"/>
</dbReference>
<feature type="compositionally biased region" description="Basic and acidic residues" evidence="2">
    <location>
        <begin position="633"/>
        <end position="648"/>
    </location>
</feature>
<gene>
    <name evidence="4" type="ORF">PV08_09279</name>
</gene>
<dbReference type="Pfam" id="PF12738">
    <property type="entry name" value="PTCB-BRCT"/>
    <property type="match status" value="2"/>
</dbReference>
<reference evidence="4 5" key="1">
    <citation type="submission" date="2015-01" db="EMBL/GenBank/DDBJ databases">
        <title>The Genome Sequence of Exophiala spinifera CBS89968.</title>
        <authorList>
            <consortium name="The Broad Institute Genomics Platform"/>
            <person name="Cuomo C."/>
            <person name="de Hoog S."/>
            <person name="Gorbushina A."/>
            <person name="Stielow B."/>
            <person name="Teixiera M."/>
            <person name="Abouelleil A."/>
            <person name="Chapman S.B."/>
            <person name="Priest M."/>
            <person name="Young S.K."/>
            <person name="Wortman J."/>
            <person name="Nusbaum C."/>
            <person name="Birren B."/>
        </authorList>
    </citation>
    <scope>NUCLEOTIDE SEQUENCE [LARGE SCALE GENOMIC DNA]</scope>
    <source>
        <strain evidence="4 5">CBS 89968</strain>
    </source>
</reference>
<evidence type="ECO:0000313" key="5">
    <source>
        <dbReference type="Proteomes" id="UP000053328"/>
    </source>
</evidence>
<dbReference type="InterPro" id="IPR036420">
    <property type="entry name" value="BRCT_dom_sf"/>
</dbReference>
<dbReference type="GO" id="GO:0006270">
    <property type="term" value="P:DNA replication initiation"/>
    <property type="evidence" value="ECO:0007669"/>
    <property type="project" value="TreeGrafter"/>
</dbReference>
<protein>
    <recommendedName>
        <fullName evidence="3">BRCT domain-containing protein</fullName>
    </recommendedName>
</protein>
<evidence type="ECO:0000256" key="1">
    <source>
        <dbReference type="ARBA" id="ARBA00022737"/>
    </source>
</evidence>
<dbReference type="InterPro" id="IPR059215">
    <property type="entry name" value="BRCT2_TopBP1-like"/>
</dbReference>
<sequence length="876" mass="97006">MVDLGSAERPFQGVVLCFTSIGPDERTRYADLASQMGAEHKLDLTSDTTHLIVGDTDTAKYKYVAREREDIKVLRPQWIEAVRELWIKDLPLDLDALATEYRMPTMSGLKICITGFDDLSFRAQLQQNVIENGGEYTGDLTKDVTHLIAAKPEGKKYEYALSWQKKVVSLKWYKDTLDRGMQLDETLYHPSMPAAEQGVGAWKRRPQLSPRSSKRTREETSAPEPSRKLRRTASARLGSQTQHMWTDIVGGAGFEADPADRPRLKPSVSMPALRQNEGPAHQHADMPSDIAAERFQASSGFLTGRQFIFRGFEERKHAIISKIVLDEGGMIIDAENVDAYERDETLLILPHDVRRKRRTADLDLFVPGLQTVSELWLERCMLDKIFIPPTRYPLGCIPGPSSTVLSSTTINVSGFSGLETLHVSKIVATLGGSYAETFAAGVSVLVIRSGSHNTQKLGSAQEWGIPVVSENWLWSTIKNGERAEFKGYLVQSVRAEKSQREEKRQSKARGEYVEVSTIPLQPEERKRREGSRNKSHHASKELVKTTRNGTKPRDVSVAIHQDPPDVKSAAQEELLPTKDISRDESNHGETRGASFGEEDLPLQELSSNSSGNKSGAVEATWTSLTAEAGESSTENKSKTDKNSNLTKPDEKASSILALNGAIRDILDQGIRRKPVAESEKPVKNNRLFGRALSNLSNASVSSNPRQSRASSIDSMNTDGMGSEIVPMPPERPAGVTGSSNERETTTFGFTGRAKTTMTMTTAAGVTPLSLGMDDLDQPLDKAHYMEEETPRLTQLGYEDPEEAIMLREKLAASRRRKSKLGQNEGDPQPAVATKAKPEKRKIRDDDIISSASWGAGRRTRYKQKSPPDQGIKQILN</sequence>
<feature type="compositionally biased region" description="Polar residues" evidence="2">
    <location>
        <begin position="620"/>
        <end position="632"/>
    </location>
</feature>
<accession>A0A0D2B022</accession>
<dbReference type="PANTHER" id="PTHR13561:SF20">
    <property type="entry name" value="DNA TOPOISOMERASE 2-BINDING PROTEIN 1"/>
    <property type="match status" value="1"/>
</dbReference>
<dbReference type="OrthoDB" id="251770at2759"/>